<dbReference type="EMBL" id="CP015839">
    <property type="protein sequence ID" value="ANG63672.1"/>
    <property type="molecule type" value="Genomic_DNA"/>
</dbReference>
<dbReference type="Gene3D" id="1.10.238.10">
    <property type="entry name" value="EF-hand"/>
    <property type="match status" value="1"/>
</dbReference>
<evidence type="ECO:0000313" key="3">
    <source>
        <dbReference type="EMBL" id="ANG63672.1"/>
    </source>
</evidence>
<evidence type="ECO:0000256" key="1">
    <source>
        <dbReference type="SAM" id="SignalP"/>
    </source>
</evidence>
<dbReference type="STRING" id="1821621.A8C75_15085"/>
<evidence type="ECO:0000259" key="2">
    <source>
        <dbReference type="Pfam" id="PF13202"/>
    </source>
</evidence>
<sequence>MKITTTLGAGALTLLTLWLPLNPAAATERMPAGLPRISMPVFYQLDRNADGKLSFIEARQDKTLGLAFYRMDLDLDGYLSPQELDSVRV</sequence>
<feature type="domain" description="EF-hand" evidence="2">
    <location>
        <begin position="41"/>
        <end position="57"/>
    </location>
</feature>
<accession>A0A1A9F0Q5</accession>
<dbReference type="GO" id="GO:0005509">
    <property type="term" value="F:calcium ion binding"/>
    <property type="evidence" value="ECO:0007669"/>
    <property type="project" value="InterPro"/>
</dbReference>
<dbReference type="Pfam" id="PF13202">
    <property type="entry name" value="EF-hand_5"/>
    <property type="match status" value="2"/>
</dbReference>
<feature type="signal peptide" evidence="1">
    <location>
        <begin position="1"/>
        <end position="26"/>
    </location>
</feature>
<dbReference type="Proteomes" id="UP000078070">
    <property type="component" value="Chromosome"/>
</dbReference>
<protein>
    <recommendedName>
        <fullName evidence="2">EF-hand domain-containing protein</fullName>
    </recommendedName>
</protein>
<dbReference type="SUPFAM" id="SSF47473">
    <property type="entry name" value="EF-hand"/>
    <property type="match status" value="1"/>
</dbReference>
<reference evidence="4" key="1">
    <citation type="submission" date="2016-05" db="EMBL/GenBank/DDBJ databases">
        <authorList>
            <person name="Baek K."/>
            <person name="Yang S.-J."/>
        </authorList>
    </citation>
    <scope>NUCLEOTIDE SEQUENCE [LARGE SCALE GENOMIC DNA]</scope>
    <source>
        <strain evidence="4">ST58-10</strain>
    </source>
</reference>
<dbReference type="InterPro" id="IPR002048">
    <property type="entry name" value="EF_hand_dom"/>
</dbReference>
<dbReference type="OrthoDB" id="6089795at2"/>
<proteinExistence type="predicted"/>
<organism evidence="3 4">
    <name type="scientific">Marinobacterium aestuarii</name>
    <dbReference type="NCBI Taxonomy" id="1821621"/>
    <lineage>
        <taxon>Bacteria</taxon>
        <taxon>Pseudomonadati</taxon>
        <taxon>Pseudomonadota</taxon>
        <taxon>Gammaproteobacteria</taxon>
        <taxon>Oceanospirillales</taxon>
        <taxon>Oceanospirillaceae</taxon>
        <taxon>Marinobacterium</taxon>
    </lineage>
</organism>
<dbReference type="KEGG" id="mars:A8C75_15085"/>
<feature type="chain" id="PRO_5008386595" description="EF-hand domain-containing protein" evidence="1">
    <location>
        <begin position="27"/>
        <end position="89"/>
    </location>
</feature>
<name>A0A1A9F0Q5_9GAMM</name>
<dbReference type="RefSeq" id="WP_067384132.1">
    <property type="nucleotide sequence ID" value="NZ_CP015839.1"/>
</dbReference>
<keyword evidence="1" id="KW-0732">Signal</keyword>
<reference evidence="3 4" key="2">
    <citation type="journal article" date="2018" name="Int. J. Syst. Evol. Microbiol.">
        <title>Marinobacterium aestuarii sp. nov., a benzene-degrading marine bacterium isolated from estuary sediment.</title>
        <authorList>
            <person name="Bae S.S."/>
            <person name="Jung J."/>
            <person name="Chung D."/>
            <person name="Baek K."/>
        </authorList>
    </citation>
    <scope>NUCLEOTIDE SEQUENCE [LARGE SCALE GENOMIC DNA]</scope>
    <source>
        <strain evidence="3 4">ST58-10</strain>
    </source>
</reference>
<gene>
    <name evidence="3" type="ORF">A8C75_15085</name>
</gene>
<dbReference type="AlphaFoldDB" id="A0A1A9F0Q5"/>
<dbReference type="InterPro" id="IPR011992">
    <property type="entry name" value="EF-hand-dom_pair"/>
</dbReference>
<feature type="domain" description="EF-hand" evidence="2">
    <location>
        <begin position="67"/>
        <end position="85"/>
    </location>
</feature>
<keyword evidence="4" id="KW-1185">Reference proteome</keyword>
<evidence type="ECO:0000313" key="4">
    <source>
        <dbReference type="Proteomes" id="UP000078070"/>
    </source>
</evidence>